<evidence type="ECO:0000256" key="2">
    <source>
        <dbReference type="ARBA" id="ARBA00022619"/>
    </source>
</evidence>
<dbReference type="Pfam" id="PF00925">
    <property type="entry name" value="GTP_cyclohydro2"/>
    <property type="match status" value="1"/>
</dbReference>
<evidence type="ECO:0000256" key="5">
    <source>
        <dbReference type="ARBA" id="ARBA00022801"/>
    </source>
</evidence>
<keyword evidence="5 9" id="KW-0378">Hydrolase</keyword>
<dbReference type="EMBL" id="FRBR01000033">
    <property type="protein sequence ID" value="SHM67146.1"/>
    <property type="molecule type" value="Genomic_DNA"/>
</dbReference>
<reference evidence="11 12" key="1">
    <citation type="submission" date="2016-11" db="EMBL/GenBank/DDBJ databases">
        <authorList>
            <person name="Jaros S."/>
            <person name="Januszkiewicz K."/>
            <person name="Wedrychowicz H."/>
        </authorList>
    </citation>
    <scope>NUCLEOTIDE SEQUENCE [LARGE SCALE GENOMIC DNA]</scope>
    <source>
        <strain evidence="11 12">DSM 29589</strain>
    </source>
</reference>
<dbReference type="EC" id="3.5.4.25" evidence="9"/>
<dbReference type="NCBIfam" id="NF001591">
    <property type="entry name" value="PRK00393.1"/>
    <property type="match status" value="1"/>
</dbReference>
<feature type="binding site" evidence="9">
    <location>
        <position position="244"/>
    </location>
    <ligand>
        <name>Zn(2+)</name>
        <dbReference type="ChEBI" id="CHEBI:29105"/>
        <note>catalytic</note>
    </ligand>
</feature>
<evidence type="ECO:0000256" key="8">
    <source>
        <dbReference type="ARBA" id="ARBA00049295"/>
    </source>
</evidence>
<feature type="active site" description="Nucleophile" evidence="9">
    <location>
        <position position="305"/>
    </location>
</feature>
<dbReference type="CDD" id="cd00641">
    <property type="entry name" value="GTP_cyclohydro2"/>
    <property type="match status" value="1"/>
</dbReference>
<feature type="binding site" evidence="9">
    <location>
        <begin position="226"/>
        <end position="230"/>
    </location>
    <ligand>
        <name>GTP</name>
        <dbReference type="ChEBI" id="CHEBI:37565"/>
    </ligand>
</feature>
<keyword evidence="2 9" id="KW-0686">Riboflavin biosynthesis</keyword>
<dbReference type="UniPathway" id="UPA00275">
    <property type="reaction ID" value="UER00400"/>
</dbReference>
<dbReference type="GO" id="GO:0009231">
    <property type="term" value="P:riboflavin biosynthetic process"/>
    <property type="evidence" value="ECO:0007669"/>
    <property type="project" value="UniProtKB-UniRule"/>
</dbReference>
<dbReference type="InterPro" id="IPR036144">
    <property type="entry name" value="RibA-like_sf"/>
</dbReference>
<dbReference type="GO" id="GO:0008270">
    <property type="term" value="F:zinc ion binding"/>
    <property type="evidence" value="ECO:0007669"/>
    <property type="project" value="UniProtKB-UniRule"/>
</dbReference>
<evidence type="ECO:0000256" key="1">
    <source>
        <dbReference type="ARBA" id="ARBA00004853"/>
    </source>
</evidence>
<comment type="pathway">
    <text evidence="1 9">Cofactor biosynthesis; riboflavin biosynthesis; 5-amino-6-(D-ribitylamino)uracil from GTP: step 1/4.</text>
</comment>
<feature type="binding site" evidence="9">
    <location>
        <position position="331"/>
    </location>
    <ligand>
        <name>GTP</name>
        <dbReference type="ChEBI" id="CHEBI:37565"/>
    </ligand>
</feature>
<evidence type="ECO:0000313" key="11">
    <source>
        <dbReference type="EMBL" id="SHM67146.1"/>
    </source>
</evidence>
<evidence type="ECO:0000256" key="3">
    <source>
        <dbReference type="ARBA" id="ARBA00022723"/>
    </source>
</evidence>
<evidence type="ECO:0000256" key="6">
    <source>
        <dbReference type="ARBA" id="ARBA00022833"/>
    </source>
</evidence>
<feature type="binding site" evidence="9">
    <location>
        <position position="247"/>
    </location>
    <ligand>
        <name>GTP</name>
        <dbReference type="ChEBI" id="CHEBI:37565"/>
    </ligand>
</feature>
<keyword evidence="7 9" id="KW-0342">GTP-binding</keyword>
<feature type="domain" description="GTP cyclohydrolase II" evidence="10">
    <location>
        <begin position="184"/>
        <end position="347"/>
    </location>
</feature>
<dbReference type="GO" id="GO:0003935">
    <property type="term" value="F:GTP cyclohydrolase II activity"/>
    <property type="evidence" value="ECO:0007669"/>
    <property type="project" value="UniProtKB-UniRule"/>
</dbReference>
<feature type="binding site" evidence="9">
    <location>
        <position position="326"/>
    </location>
    <ligand>
        <name>GTP</name>
        <dbReference type="ChEBI" id="CHEBI:37565"/>
    </ligand>
</feature>
<dbReference type="STRING" id="337701.SAMN05444398_1335"/>
<evidence type="ECO:0000313" key="12">
    <source>
        <dbReference type="Proteomes" id="UP000183974"/>
    </source>
</evidence>
<evidence type="ECO:0000256" key="7">
    <source>
        <dbReference type="ARBA" id="ARBA00023134"/>
    </source>
</evidence>
<dbReference type="GO" id="GO:0005525">
    <property type="term" value="F:GTP binding"/>
    <property type="evidence" value="ECO:0007669"/>
    <property type="project" value="UniProtKB-KW"/>
</dbReference>
<comment type="function">
    <text evidence="9">Catalyzes the conversion of GTP to 2,5-diamino-6-ribosylamino-4(3H)-pyrimidinone 5'-phosphate (DARP), formate and pyrophosphate.</text>
</comment>
<keyword evidence="6 9" id="KW-0862">Zinc</keyword>
<sequence length="371" mass="40338">MQPLTLNLGPGTSEKLARARSDLRMGVPIVLTNRNSHILVVAVETLTPARLAAFRALGDPDLIVSARRAKALASNIDLSKCPETIAQFKVPNGADCKWLLSKADPVSVYDGRPEKTLRPLHSDQAELLRGTLSLLKSAMLLPAALLLSLRNADKLSAIHGLTQLDLNAVCSEFSRLPTPVHTVAAQLPLVRAGFGRMHVFRPVNCDQEHYAVEFGTFDRDVTVLVRMHSACFTGDVLGSLKCDCGPQLRAAVEQLGQTEAGILLYLNQEGRGIGLANKLRAYALQDRGLDTVEANHHLGFEDDERDFRIGAAILKQMGIPRVRLLTNNPSKLAALKCCGIIVTERVPLQVGRSNENAAYLRTKATKSGHLL</sequence>
<feature type="active site" description="Proton acceptor" evidence="9">
    <location>
        <position position="303"/>
    </location>
</feature>
<dbReference type="PANTHER" id="PTHR21327:SF18">
    <property type="entry name" value="3,4-DIHYDROXY-2-BUTANONE 4-PHOSPHATE SYNTHASE"/>
    <property type="match status" value="1"/>
</dbReference>
<dbReference type="PANTHER" id="PTHR21327">
    <property type="entry name" value="GTP CYCLOHYDROLASE II-RELATED"/>
    <property type="match status" value="1"/>
</dbReference>
<feature type="binding site" evidence="9">
    <location>
        <position position="231"/>
    </location>
    <ligand>
        <name>Zn(2+)</name>
        <dbReference type="ChEBI" id="CHEBI:29105"/>
        <note>catalytic</note>
    </ligand>
</feature>
<dbReference type="AlphaFoldDB" id="A0A1M7KP21"/>
<dbReference type="FunFam" id="3.40.50.10990:FF:000002">
    <property type="entry name" value="GTP cyclohydrolase-2"/>
    <property type="match status" value="1"/>
</dbReference>
<dbReference type="InterPro" id="IPR032677">
    <property type="entry name" value="GTP_cyclohydro_II"/>
</dbReference>
<dbReference type="NCBIfam" id="TIGR00505">
    <property type="entry name" value="ribA"/>
    <property type="match status" value="1"/>
</dbReference>
<proteinExistence type="inferred from homology"/>
<dbReference type="Gene3D" id="3.40.50.10990">
    <property type="entry name" value="GTP cyclohydrolase II"/>
    <property type="match status" value="1"/>
</dbReference>
<name>A0A1M7KP21_9RHOB</name>
<evidence type="ECO:0000259" key="10">
    <source>
        <dbReference type="Pfam" id="PF00925"/>
    </source>
</evidence>
<evidence type="ECO:0000256" key="9">
    <source>
        <dbReference type="HAMAP-Rule" id="MF_00179"/>
    </source>
</evidence>
<gene>
    <name evidence="9" type="primary">ribA</name>
    <name evidence="11" type="ORF">SAMN05444398_1335</name>
</gene>
<comment type="catalytic activity">
    <reaction evidence="8 9">
        <text>GTP + 4 H2O = 2,5-diamino-6-hydroxy-4-(5-phosphoribosylamino)-pyrimidine + formate + 2 phosphate + 3 H(+)</text>
        <dbReference type="Rhea" id="RHEA:23704"/>
        <dbReference type="ChEBI" id="CHEBI:15377"/>
        <dbReference type="ChEBI" id="CHEBI:15378"/>
        <dbReference type="ChEBI" id="CHEBI:15740"/>
        <dbReference type="ChEBI" id="CHEBI:37565"/>
        <dbReference type="ChEBI" id="CHEBI:43474"/>
        <dbReference type="ChEBI" id="CHEBI:58614"/>
        <dbReference type="EC" id="3.5.4.25"/>
    </reaction>
</comment>
<feature type="binding site" evidence="9">
    <location>
        <position position="242"/>
    </location>
    <ligand>
        <name>Zn(2+)</name>
        <dbReference type="ChEBI" id="CHEBI:29105"/>
        <note>catalytic</note>
    </ligand>
</feature>
<keyword evidence="3 9" id="KW-0479">Metal-binding</keyword>
<protein>
    <recommendedName>
        <fullName evidence="9">GTP cyclohydrolase-2</fullName>
        <ecNumber evidence="9">3.5.4.25</ecNumber>
    </recommendedName>
    <alternativeName>
        <fullName evidence="9">GTP cyclohydrolase II</fullName>
    </alternativeName>
</protein>
<organism evidence="11 12">
    <name type="scientific">Roseovarius pacificus</name>
    <dbReference type="NCBI Taxonomy" id="337701"/>
    <lineage>
        <taxon>Bacteria</taxon>
        <taxon>Pseudomonadati</taxon>
        <taxon>Pseudomonadota</taxon>
        <taxon>Alphaproteobacteria</taxon>
        <taxon>Rhodobacterales</taxon>
        <taxon>Roseobacteraceae</taxon>
        <taxon>Roseovarius</taxon>
    </lineage>
</organism>
<feature type="binding site" evidence="9">
    <location>
        <begin position="269"/>
        <end position="271"/>
    </location>
    <ligand>
        <name>GTP</name>
        <dbReference type="ChEBI" id="CHEBI:37565"/>
    </ligand>
</feature>
<comment type="similarity">
    <text evidence="9">Belongs to the GTP cyclohydrolase II family.</text>
</comment>
<comment type="cofactor">
    <cofactor evidence="9">
        <name>Zn(2+)</name>
        <dbReference type="ChEBI" id="CHEBI:29105"/>
    </cofactor>
    <text evidence="9">Binds 1 zinc ion per subunit.</text>
</comment>
<dbReference type="GO" id="GO:0005829">
    <property type="term" value="C:cytosol"/>
    <property type="evidence" value="ECO:0007669"/>
    <property type="project" value="TreeGrafter"/>
</dbReference>
<keyword evidence="12" id="KW-1185">Reference proteome</keyword>
<dbReference type="Proteomes" id="UP000183974">
    <property type="component" value="Unassembled WGS sequence"/>
</dbReference>
<dbReference type="HAMAP" id="MF_00179">
    <property type="entry name" value="RibA"/>
    <property type="match status" value="1"/>
</dbReference>
<keyword evidence="4 9" id="KW-0547">Nucleotide-binding</keyword>
<evidence type="ECO:0000256" key="4">
    <source>
        <dbReference type="ARBA" id="ARBA00022741"/>
    </source>
</evidence>
<feature type="binding site" evidence="9">
    <location>
        <position position="291"/>
    </location>
    <ligand>
        <name>GTP</name>
        <dbReference type="ChEBI" id="CHEBI:37565"/>
    </ligand>
</feature>
<dbReference type="InterPro" id="IPR000926">
    <property type="entry name" value="RibA"/>
</dbReference>
<dbReference type="SUPFAM" id="SSF142695">
    <property type="entry name" value="RibA-like"/>
    <property type="match status" value="1"/>
</dbReference>
<accession>A0A1M7KP21</accession>